<proteinExistence type="predicted"/>
<keyword evidence="5" id="KW-1185">Reference proteome</keyword>
<feature type="region of interest" description="Disordered" evidence="1">
    <location>
        <begin position="3740"/>
        <end position="3785"/>
    </location>
</feature>
<feature type="transmembrane region" description="Helical" evidence="2">
    <location>
        <begin position="2867"/>
        <end position="2885"/>
    </location>
</feature>
<feature type="compositionally biased region" description="Low complexity" evidence="1">
    <location>
        <begin position="4613"/>
        <end position="4624"/>
    </location>
</feature>
<feature type="compositionally biased region" description="Polar residues" evidence="1">
    <location>
        <begin position="4931"/>
        <end position="4942"/>
    </location>
</feature>
<feature type="compositionally biased region" description="Basic and acidic residues" evidence="1">
    <location>
        <begin position="4329"/>
        <end position="4339"/>
    </location>
</feature>
<reference evidence="4 5" key="1">
    <citation type="submission" date="2014-03" db="EMBL/GenBank/DDBJ databases">
        <title>The Genome Sequence of Plasmodium fragile nilgiri.</title>
        <authorList>
            <consortium name="The Broad Institute Genomics Platform"/>
            <consortium name="The Broad Institute Genome Sequencing Center for Infectious Disease"/>
            <person name="Neafsey D."/>
            <person name="Duraisingh M."/>
            <person name="Young S.K."/>
            <person name="Zeng Q."/>
            <person name="Gargeya S."/>
            <person name="Abouelleil A."/>
            <person name="Alvarado L."/>
            <person name="Chapman S.B."/>
            <person name="Gainer-Dewar J."/>
            <person name="Goldberg J."/>
            <person name="Griggs A."/>
            <person name="Gujja S."/>
            <person name="Hansen M."/>
            <person name="Howarth C."/>
            <person name="Imamovic A."/>
            <person name="Larimer J."/>
            <person name="Pearson M."/>
            <person name="Poon T.W."/>
            <person name="Priest M."/>
            <person name="Roberts A."/>
            <person name="Saif S."/>
            <person name="Shea T."/>
            <person name="Sykes S."/>
            <person name="Wortman J."/>
            <person name="Nusbaum C."/>
            <person name="Birren B."/>
        </authorList>
    </citation>
    <scope>NUCLEOTIDE SEQUENCE [LARGE SCALE GENOMIC DNA]</scope>
    <source>
        <strain evidence="5">nilgiri</strain>
    </source>
</reference>
<dbReference type="PANTHER" id="PTHR13950:SF9">
    <property type="entry name" value="RABCONNECTIN-3A"/>
    <property type="match status" value="1"/>
</dbReference>
<feature type="compositionally biased region" description="Polar residues" evidence="1">
    <location>
        <begin position="4599"/>
        <end position="4612"/>
    </location>
</feature>
<feature type="region of interest" description="Disordered" evidence="1">
    <location>
        <begin position="1724"/>
        <end position="1778"/>
    </location>
</feature>
<feature type="compositionally biased region" description="Basic and acidic residues" evidence="1">
    <location>
        <begin position="3887"/>
        <end position="3898"/>
    </location>
</feature>
<feature type="compositionally biased region" description="Acidic residues" evidence="1">
    <location>
        <begin position="3447"/>
        <end position="3462"/>
    </location>
</feature>
<feature type="compositionally biased region" description="Polar residues" evidence="1">
    <location>
        <begin position="3901"/>
        <end position="3919"/>
    </location>
</feature>
<dbReference type="InterPro" id="IPR022033">
    <property type="entry name" value="Rav1p_C"/>
</dbReference>
<dbReference type="VEuPathDB" id="PlasmoDB:AK88_05000"/>
<evidence type="ECO:0000313" key="5">
    <source>
        <dbReference type="Proteomes" id="UP000054561"/>
    </source>
</evidence>
<dbReference type="EMBL" id="KQ001730">
    <property type="protein sequence ID" value="KJP85373.1"/>
    <property type="molecule type" value="Genomic_DNA"/>
</dbReference>
<feature type="region of interest" description="Disordered" evidence="1">
    <location>
        <begin position="1840"/>
        <end position="1878"/>
    </location>
</feature>
<name>A0A0D9QED9_PLAFR</name>
<feature type="region of interest" description="Disordered" evidence="1">
    <location>
        <begin position="4227"/>
        <end position="4305"/>
    </location>
</feature>
<feature type="compositionally biased region" description="Basic and acidic residues" evidence="1">
    <location>
        <begin position="292"/>
        <end position="308"/>
    </location>
</feature>
<keyword evidence="2" id="KW-0812">Transmembrane</keyword>
<feature type="region of interest" description="Disordered" evidence="1">
    <location>
        <begin position="2990"/>
        <end position="3009"/>
    </location>
</feature>
<dbReference type="Proteomes" id="UP000054561">
    <property type="component" value="Unassembled WGS sequence"/>
</dbReference>
<feature type="region of interest" description="Disordered" evidence="1">
    <location>
        <begin position="4878"/>
        <end position="5011"/>
    </location>
</feature>
<dbReference type="RefSeq" id="XP_012338027.1">
    <property type="nucleotide sequence ID" value="XM_012482604.1"/>
</dbReference>
<feature type="compositionally biased region" description="Polar residues" evidence="1">
    <location>
        <begin position="4907"/>
        <end position="4919"/>
    </location>
</feature>
<feature type="region of interest" description="Disordered" evidence="1">
    <location>
        <begin position="1678"/>
        <end position="1704"/>
    </location>
</feature>
<evidence type="ECO:0000259" key="3">
    <source>
        <dbReference type="Pfam" id="PF12234"/>
    </source>
</evidence>
<feature type="compositionally biased region" description="Basic and acidic residues" evidence="1">
    <location>
        <begin position="4232"/>
        <end position="4259"/>
    </location>
</feature>
<feature type="region of interest" description="Disordered" evidence="1">
    <location>
        <begin position="3634"/>
        <end position="3693"/>
    </location>
</feature>
<feature type="compositionally biased region" description="Basic and acidic residues" evidence="1">
    <location>
        <begin position="3678"/>
        <end position="3693"/>
    </location>
</feature>
<dbReference type="InterPro" id="IPR052208">
    <property type="entry name" value="DmX-like/RAVE_component"/>
</dbReference>
<feature type="compositionally biased region" description="Basic and acidic residues" evidence="1">
    <location>
        <begin position="3505"/>
        <end position="3539"/>
    </location>
</feature>
<dbReference type="GO" id="GO:0043291">
    <property type="term" value="C:RAVE complex"/>
    <property type="evidence" value="ECO:0007669"/>
    <property type="project" value="TreeGrafter"/>
</dbReference>
<feature type="compositionally biased region" description="Polar residues" evidence="1">
    <location>
        <begin position="2999"/>
        <end position="3008"/>
    </location>
</feature>
<feature type="compositionally biased region" description="Polar residues" evidence="1">
    <location>
        <begin position="4950"/>
        <end position="4976"/>
    </location>
</feature>
<keyword evidence="2" id="KW-0472">Membrane</keyword>
<dbReference type="Pfam" id="PF12234">
    <property type="entry name" value="Rav1p_C"/>
    <property type="match status" value="1"/>
</dbReference>
<feature type="region of interest" description="Disordered" evidence="1">
    <location>
        <begin position="829"/>
        <end position="888"/>
    </location>
</feature>
<feature type="region of interest" description="Disordered" evidence="1">
    <location>
        <begin position="147"/>
        <end position="183"/>
    </location>
</feature>
<feature type="compositionally biased region" description="Basic and acidic residues" evidence="1">
    <location>
        <begin position="3400"/>
        <end position="3412"/>
    </location>
</feature>
<feature type="compositionally biased region" description="Basic and acidic residues" evidence="1">
    <location>
        <begin position="1681"/>
        <end position="1691"/>
    </location>
</feature>
<feature type="compositionally biased region" description="Basic and acidic residues" evidence="1">
    <location>
        <begin position="4480"/>
        <end position="4497"/>
    </location>
</feature>
<dbReference type="GeneID" id="24270314"/>
<feature type="region of interest" description="Disordered" evidence="1">
    <location>
        <begin position="4144"/>
        <end position="4166"/>
    </location>
</feature>
<feature type="compositionally biased region" description="Low complexity" evidence="1">
    <location>
        <begin position="4990"/>
        <end position="5011"/>
    </location>
</feature>
<gene>
    <name evidence="4" type="ORF">AK88_05000</name>
</gene>
<evidence type="ECO:0000256" key="1">
    <source>
        <dbReference type="SAM" id="MobiDB-lite"/>
    </source>
</evidence>
<feature type="compositionally biased region" description="Low complexity" evidence="1">
    <location>
        <begin position="4889"/>
        <end position="4902"/>
    </location>
</feature>
<feature type="domain" description="RAVE complex protein Rav1 C-terminal" evidence="3">
    <location>
        <begin position="2128"/>
        <end position="2219"/>
    </location>
</feature>
<feature type="compositionally biased region" description="Polar residues" evidence="1">
    <location>
        <begin position="3490"/>
        <end position="3499"/>
    </location>
</feature>
<protein>
    <recommendedName>
        <fullName evidence="3">RAVE complex protein Rav1 C-terminal domain-containing protein</fullName>
    </recommendedName>
</protein>
<feature type="compositionally biased region" description="Basic residues" evidence="1">
    <location>
        <begin position="3546"/>
        <end position="3561"/>
    </location>
</feature>
<feature type="compositionally biased region" description="Basic and acidic residues" evidence="1">
    <location>
        <begin position="3369"/>
        <end position="3379"/>
    </location>
</feature>
<dbReference type="OMA" id="LLYKSAY"/>
<feature type="region of interest" description="Disordered" evidence="1">
    <location>
        <begin position="4708"/>
        <end position="4728"/>
    </location>
</feature>
<feature type="compositionally biased region" description="Basic and acidic residues" evidence="1">
    <location>
        <begin position="346"/>
        <end position="357"/>
    </location>
</feature>
<feature type="compositionally biased region" description="Low complexity" evidence="1">
    <location>
        <begin position="3756"/>
        <end position="3770"/>
    </location>
</feature>
<organism evidence="4 5">
    <name type="scientific">Plasmodium fragile</name>
    <dbReference type="NCBI Taxonomy" id="5857"/>
    <lineage>
        <taxon>Eukaryota</taxon>
        <taxon>Sar</taxon>
        <taxon>Alveolata</taxon>
        <taxon>Apicomplexa</taxon>
        <taxon>Aconoidasida</taxon>
        <taxon>Haemosporida</taxon>
        <taxon>Plasmodiidae</taxon>
        <taxon>Plasmodium</taxon>
        <taxon>Plasmodium (Plasmodium)</taxon>
    </lineage>
</organism>
<keyword evidence="2" id="KW-1133">Transmembrane helix</keyword>
<dbReference type="GO" id="GO:0007035">
    <property type="term" value="P:vacuolar acidification"/>
    <property type="evidence" value="ECO:0007669"/>
    <property type="project" value="TreeGrafter"/>
</dbReference>
<dbReference type="OrthoDB" id="342131at2759"/>
<feature type="compositionally biased region" description="Low complexity" evidence="1">
    <location>
        <begin position="1847"/>
        <end position="1867"/>
    </location>
</feature>
<feature type="compositionally biased region" description="Basic and acidic residues" evidence="1">
    <location>
        <begin position="4421"/>
        <end position="4433"/>
    </location>
</feature>
<feature type="compositionally biased region" description="Polar residues" evidence="1">
    <location>
        <begin position="829"/>
        <end position="840"/>
    </location>
</feature>
<sequence>MDTPVKDAKDGGSREPCYDQYNNEILLHLEKEPNLNNRMHMLKRVRGKPWKDERTYSPYDTFPYGGIFYHDLIVKDVIKYCFKRGGDYLDVQPMAQSLDPPTTRALPGYVYLGAGILKERQRKKHGERNRMVFIFCLNEALLRGGSHVHPSRRHSQAEGVSDVAAKGGTLRSKSSRSKRQKKDNLLRDLDDILNGTRSHQNPFIKTKTSLLWEDVHNMEGGMCTDVNRDKKNFTFESFYCESTFTGSLRGSKMFAGGANGRSDHSTNDGTEDGTEDGTDEGTNGGTNDDTEDSRSDNRSDRGSFRTDGDSCPSWDHSPEEYSPGYWGNSTDESPSEHDTEESSSESSDHGGHSQHDRHTYLQRRRNVYSDPNGVFILNVLHHQCEVYSVKWKEKQNDPFCVITSICFDGYMYIWREHTNSQNKITFVSVCRIYVPSFEQMIGSVKWCWVDKDTSSENFCRFWGNNRKANIARNEYLIVYGSRNEWSPGGGVRRRGTPRGCDERERTISSVFSIYAIFNIYSHDAHVKNILSYENIPINLNYEYVLQAKIKYGSLNTSLISIYTDDTFLPENEYHMKFGQWKIKKICPLSDSLLLDKSNPHRGVAREFNGWDHAEVTECSLSSSGSGSTTDHNEEGGSDYGDCDEDYYHGGDPGARHNGGTTVWRHPRRKDNMKKKDFLLFRKLFSTVSNLMPPFALTISTYNGDLYKIMIKPSDIWIKKKKSVSVRYMLHYKVCEPSSKWEKKKKKLSSKGKHDEPILQEDCAIHFNVNHNAVLVQNKRNGKIYLYNFDMGVRSRSSLCDGFPIQAKGSYVWASPAQWHGTGCPSSRCSYPQETPTTATRQNKDGQYSFERHPNDDEMAPLDGATCHSATNSSVKKLPNGEKPLEASPSGFCNVEDVAVEETQSKHKTCRSSDPHDDSWVQPAEAKKRRGAFTPLCCLNSMYIDRYYMLKHKGSDTLRRKAHFIYSYSYQMCRMYEQVKKNPHVCISTSEFLEKKNTIPLTYKSAVMDSFDSFFVLMCVDKNREFIFALKSDTQDVVHNSKMLCIFDEGFPLTGLQGNSSPHPNEPNNNVYLNKAQEDIYKAEGVSCVMTGYEISDFHLHTKNGQNYLFLIIKYSYINSEKRTKHAHLVTLSTIHIQKESSIYINLELNQMFTFFHSMGEKFLFSYIHVSYQGKFIVATNHTLRGGKNNSVQLEERSPYTVNPQNVHSVHKGNCTLVEGQLRGSEQDGAFYHPEEDLLAVRKGLLQVRSSSGVEKPYVLVLDDEDPHKQEGQNEDKSLHSNEMVVNLYLLCTEQGSIAHPVQIRNVPDLVDIVVHGSYVVLLTKTKLQVVNLKTVCNDLIRMEENNMEDIPLSMEKTNILNFVSIPLPKMFENKKTKICMTCSGEKNTYFIVASFLVNLKQLKQRGQHQREKKICNGKANDERFAHKKYYVSVVLFCEASNDNEWKVLNYETNPFFLSKQVFLFENNLFLLSGEQKRRGFVWDPSQKKFLNEGFIRSGLWGRKGKNMRVITQTRCPRGQKLYRRKINLYNELKKCQKRGEGYMEGEKAEAEALPCKKKHHVFYHPLGLLQYIKMGLFSHVYMALKLLLSLLLNRFYNSVEKINVRNNISWEGCSRKKHCALHILLENTNMKKSVQENFGDICTVQKSNFLFNLNFLTTEMCKFQQSAQGRVNDDVCAGGDADGKEQGEEKSLLQGKNDNADVGGHKDKSMYLFEVESVSLDDFNLNSDEEESASSKKGSEEEEKAPTPSRHSDQRSSSDQSGGRDSTDQSECSEDERERMQRNFKYDLKNARVTNYQLTAEEVKILQILLLHVNVPHLRAFDQLLLFCVLNAFCVNLGAPPADDSNSESGGSMRSMRSSGGDGFDSSHPSEDSAAEEGAHTSKKCTRCHCENFGLHLQKELIKTENMYLYDHVHGSGDQGGQPNGSNMTQVILFFYRLYINCCLFLNINLEIHHQYAYLLYFVHEKVAEDLSNYLENLLTHYNHSFRLPISSSDLSSVDLFDMSGAVSARRGSHVEPVSLPYHHQDGRMSSHGRLVRWTRKENAPPQPELNNVLIEKMNNFKMIEEGVHKFCFFFSFRSMKLFYALHDRDNLFYLHEVLTNRTIKKMNSLNVEDKEKQNEVNECLDFLALLYLAKNEKQKLMMLYKIKKQQKIFEFLSNDFSKERWSNALMNNAYKLVQINRYYLAIAFFILRGDIKDVIDVAYQYLEDPQLSVFLIRLVYASYVEKGQGLGGRNNFLVCAPCAPLGESSSVLQDSSMSAVQGSGYLPSSEVGDMGNMSEVGEEPSKEVLDGEVMAGEGKEIEEESLHYLKEPRDFLQQYLSYIFAKKLKSDRHEDVHRRYHLQDRNYYRDVMKNILLGNYAEVHSKCKESNRYAFLLLVLKNVIVGRIRRQEKRQGGGAALGVAALYGAGQDTRGQGVSGHGVHGQYEKEYEDGDEQRECTFRMSKIECYFSSLHFCSQHMSNLSFILLFIFFHVTDKDQELMLLHDRLKFFLCVSSEAYLETFLSANKFLFEIIFASSCENKGGPRVASGDREDRDNSIDFTHSFKLFAQLVHLLFECISRGGASEDPGAYADTDGLTRGRTHDGTRGYIQCEANCNTHGNTHGDPHCGAVEPAPGLRRLLNKLRDIRTKDSCARKRNLSLFLTTLLQKINSMHGGKSTQLLFNTTSVNHYMRYEVSKNEMRDSSCPSAIPNLYVSLNKYNTLLTHLFFHFFTLHIVEEAQSENVIRFVLNYIVPILFIYVNDVVRVLFSFVKNSKCESSSSLHDPVSSLRELLASLHAPYLQIVILRVGLRNCFSREGNEEAHVSTHLKNNLKKNVKPHSNHLCEPSTEEGGRVTRQEACNKQEKIHNIYIKVDPKFFSYHMHLLDLFLCYLTVLVICFLMLDTHYGFFHNGDVCINKQNTQGNERRTHQSRTHKGRHLKKLFLVLRLLLKKIKKLNWAIENVYKGNSTISTADLLIKFVKCAYLRGKKGKLSPWLHMISGDNSLHGRMKKRKRTTSNSKQNARMLSSEGIDVNVTPLEITSPPSKSNLQNDKDIEPQMSIRSCEYVHKGRLSQTSFSFSPPEQEETENLLFEKYCIVSIFLSTFELLIGNFHIFAYKANVFTPQLHMRGKGSYSVKGSDPHGALHITYSKYSQANTKSHINPFYYNTCILLHFVDNLCHLVNKFLLCRMKDLLYNSAYNIKNTLLTFLSFPFFFNKIKTKKQNHVLCEHFIDSHISLFYNKPLYAIWKMNNCTYRSFLLFFNKSFYDYNDSVNDLVSTHRGGQQVEPVKQSEAYPPHMNATYNHAHLNEYMKFHQLYKQGCRISEQYHLVIPASNVEKGNMICNQSNFLFKRPRSYDRFFSFTSRMSFFKNLKLGASGSGSSGGDAKRIDTDGKRTNLVVKKTNRKSTLEEEEDKEKEKEKEKEKGRGEYRHVNYDNIFKIKKNLLKYGTVETEGSSSQDGENGSEVDEGEEEDEDEEGWNHVVSATRDRKGRPMEQDLVGATPRSMRNGSSHSAVNGGAYRDDQVGGGDGERRSDPRTAHSRETTTNANKEHQRGSNPRSNHPRKTSHKGRSKKEHNKLPHVIPLSYLFNNMSDRHVIEQGKMDSHNSTILYIHKKNKIKKISILDHLKKLNKKCRFINYISHYDLKDKGRRTSRGRSGIGKNKMRKRSVSLRGEKTLAQIVPSAAKKKKHKGESTDGAKGDRANRSVEVDILPTPNGEQRPWHSYSLHGKAGAPLEQEVNAPTDQMCKEVNQARNAHAGRGRIGRDRTPSGSSKGSSRGSAGDGQRNGNKRRGDKRSGNRRNEKIFLDINMNKLLYIYKCMHIQCMHNLTPLCTYMSNFVPNDCSVTSLFTNSYNNHFVNNLFFHNMFYVYDNTMTLLLNSNNVGSIFYGGGDQSRTQTEMSRKGALKEGHASRIPSSQDVDASARGDSSSPGWQEWKGTQKALLRATHDSTNVAVVTPTRGKHEREKQLDTNITISKTAQKYIETVMLLLYNNVTLNESDKIITAKKGKEKKKKKNEKNEFQHLLEYLERNANTCIRKKYNFINQLSNKKDSCFLLKTGAIISHPFLPVYALININHEKITTSEQQPFDKNRFQIRLCSFSLNYEHICYRYGIISSVCWSSNGNLLMISDECGHLYIYNIFLGNFLNPKSFVNGVGNDPNVDRNGPTTSGSKAYTHKRDNISDRAGATAAYAASAAEHAGGIRPDGFYEEECYEYDDEYDDGYDEYYDDYSDEYYEDYYDECEDDPRGGRADGHAEEGRKADREGGDEETPKSNKPSQMGAEDGRASQEGQGKNGKGATNGEKKKNDEQSESVNFGSKIKEGNKKIRNFFKDNFLKNNKKKASGERRGEREVRKRRRVKRRWRPHRCSRKGSYIIREAMCVVKLHDEVVDVRSLDDSTFYLVSIGKGVSPNSVSNHTVFIDADFARVDEHLRRTQEVSKSQEKSRTEQLLAEEENAHGCPELSSSTQERPTEAHKSLSISNLAPSECCPSDVPRPDKKDHFSPQPREQKNKNKNKNNREAQTNMVEKSKMNHIDAFFNLHVFKKKKTYFKSSFFHVDAHNGMFFKSNKKLRSVEDLADTVCLCVWDLCSILTNEEKQFLKGKIIPPAGSSDVGPNSLSQNGTTTISSSNNNNSNSNSHSYGRNEMTNRAGAKKLEKNQSVLHPTLVCIIGNLPDNKVQSSKRKNNESANSITTFCTWLSSRNHLYNVVQDPLDRAVAAGELTSRTNNKRTEQPSKGNNHLTDVIETPKKKKGIFWHLFHHKVYSNNFSQDAYVFYGDQLGYIHVVHLQMYKKVHFFRAFDVPILKVFVCKNIVTKLLVLADARLRIYLVESALAITLIKEVQIKHDVPPNKCICEEKINELKEKRKKEENENDGVSIFNLSYFLSSNYPKKQSNTRGDDKLSNVNGVNSVNTGPVDISATGGSLRNGSSANGPENLAPGGSITGVPNTSISFSGKKNQHQQERSQGNYSNYSNDSPQNPALSDAKSTSLIPLASEEKGKEKPSSSVKENNSTPPKVKKSSTSSNSVNLFKTVSDTEDEADANSDKDAYQSVIIGGINFGYLGFNFSKFMNNKKKTTIVDAYLLSNSHLVTVSSNGTLTLIKV</sequence>
<evidence type="ECO:0000256" key="2">
    <source>
        <dbReference type="SAM" id="Phobius"/>
    </source>
</evidence>
<dbReference type="PANTHER" id="PTHR13950">
    <property type="entry name" value="RABCONNECTIN-RELATED"/>
    <property type="match status" value="1"/>
</dbReference>
<feature type="region of interest" description="Disordered" evidence="1">
    <location>
        <begin position="255"/>
        <end position="357"/>
    </location>
</feature>
<feature type="region of interest" description="Disordered" evidence="1">
    <location>
        <begin position="4596"/>
        <end position="4630"/>
    </location>
</feature>
<feature type="compositionally biased region" description="Basic and acidic residues" evidence="1">
    <location>
        <begin position="3471"/>
        <end position="3480"/>
    </location>
</feature>
<feature type="region of interest" description="Disordered" evidence="1">
    <location>
        <begin position="3435"/>
        <end position="3565"/>
    </location>
</feature>
<feature type="region of interest" description="Disordered" evidence="1">
    <location>
        <begin position="3361"/>
        <end position="3412"/>
    </location>
</feature>
<feature type="region of interest" description="Disordered" evidence="1">
    <location>
        <begin position="3884"/>
        <end position="3922"/>
    </location>
</feature>
<feature type="region of interest" description="Disordered" evidence="1">
    <location>
        <begin position="4323"/>
        <end position="4344"/>
    </location>
</feature>
<evidence type="ECO:0000313" key="4">
    <source>
        <dbReference type="EMBL" id="KJP85373.1"/>
    </source>
</evidence>
<accession>A0A0D9QED9</accession>
<feature type="region of interest" description="Disordered" evidence="1">
    <location>
        <begin position="4421"/>
        <end position="4506"/>
    </location>
</feature>
<feature type="compositionally biased region" description="Acidic residues" evidence="1">
    <location>
        <begin position="269"/>
        <end position="279"/>
    </location>
</feature>